<feature type="chain" id="PRO_5003447771" description="Licpodalin-4 1" evidence="1">
    <location>
        <begin position="22"/>
        <end position="204"/>
    </location>
</feature>
<evidence type="ECO:0000313" key="2">
    <source>
        <dbReference type="EMBL" id="AEO35894.1"/>
    </source>
</evidence>
<name>G3MQX6_AMBMU</name>
<reference evidence="2" key="1">
    <citation type="journal article" date="2011" name="PLoS ONE">
        <title>A deep insight into the sialotranscriptome of the gulf coast tick, Amblyomma maculatum.</title>
        <authorList>
            <person name="Karim S."/>
            <person name="Singh P."/>
            <person name="Ribeiro J.M."/>
        </authorList>
    </citation>
    <scope>NUCLEOTIDE SEQUENCE</scope>
    <source>
        <tissue evidence="2">Salivary gland</tissue>
    </source>
</reference>
<dbReference type="SUPFAM" id="SSF50814">
    <property type="entry name" value="Lipocalins"/>
    <property type="match status" value="1"/>
</dbReference>
<evidence type="ECO:0008006" key="3">
    <source>
        <dbReference type="Google" id="ProtNLM"/>
    </source>
</evidence>
<protein>
    <recommendedName>
        <fullName evidence="3">Licpodalin-4 1</fullName>
    </recommendedName>
</protein>
<sequence>MKARGMFLLALSLSALSTAIGTEIGPDPYEEDCMHFSEQKIRDMVNINGPLYVKLRNYDTRTHYRCHSMENIQQMSENVYRYRLRALYTRNRTFTEHYINSTLWESGLHEEPNAANYTENNNNVTVKLMTKNDNNTCFVLVRYTTDNEKHCDLLMTRETVDSHIPESCGGVYLQHCTNYREFSVELWKKNCSSDINIYEQLPAC</sequence>
<feature type="signal peptide" evidence="1">
    <location>
        <begin position="1"/>
        <end position="21"/>
    </location>
</feature>
<dbReference type="InterPro" id="IPR002970">
    <property type="entry name" value="Tick_his-bd"/>
</dbReference>
<dbReference type="GO" id="GO:0043176">
    <property type="term" value="F:amine binding"/>
    <property type="evidence" value="ECO:0007669"/>
    <property type="project" value="InterPro"/>
</dbReference>
<dbReference type="GO" id="GO:0030682">
    <property type="term" value="P:symbiont-mediated perturbation of host defenses"/>
    <property type="evidence" value="ECO:0007669"/>
    <property type="project" value="InterPro"/>
</dbReference>
<dbReference type="AlphaFoldDB" id="G3MQX6"/>
<accession>G3MQX6</accession>
<dbReference type="Pfam" id="PF02098">
    <property type="entry name" value="His_binding"/>
    <property type="match status" value="1"/>
</dbReference>
<dbReference type="InterPro" id="IPR012674">
    <property type="entry name" value="Calycin"/>
</dbReference>
<dbReference type="EMBL" id="JO844277">
    <property type="protein sequence ID" value="AEO35894.1"/>
    <property type="molecule type" value="mRNA"/>
</dbReference>
<evidence type="ECO:0000256" key="1">
    <source>
        <dbReference type="SAM" id="SignalP"/>
    </source>
</evidence>
<proteinExistence type="evidence at transcript level"/>
<keyword evidence="1" id="KW-0732">Signal</keyword>
<organism evidence="2">
    <name type="scientific">Amblyomma maculatum</name>
    <name type="common">Gulf Coast tick</name>
    <dbReference type="NCBI Taxonomy" id="34609"/>
    <lineage>
        <taxon>Eukaryota</taxon>
        <taxon>Metazoa</taxon>
        <taxon>Ecdysozoa</taxon>
        <taxon>Arthropoda</taxon>
        <taxon>Chelicerata</taxon>
        <taxon>Arachnida</taxon>
        <taxon>Acari</taxon>
        <taxon>Parasitiformes</taxon>
        <taxon>Ixodida</taxon>
        <taxon>Ixodoidea</taxon>
        <taxon>Ixodidae</taxon>
        <taxon>Amblyomminae</taxon>
        <taxon>Amblyomma</taxon>
    </lineage>
</organism>
<dbReference type="Gene3D" id="2.40.128.20">
    <property type="match status" value="1"/>
</dbReference>